<reference evidence="1 2" key="1">
    <citation type="submission" date="2019-06" db="EMBL/GenBank/DDBJ databases">
        <title>Paenimaribius caenipelagi gen. nov., sp. nov., isolated from a tidal flat.</title>
        <authorList>
            <person name="Yoon J.-H."/>
        </authorList>
    </citation>
    <scope>NUCLEOTIDE SEQUENCE [LARGE SCALE GENOMIC DNA]</scope>
    <source>
        <strain evidence="1 2">JBTF-M29</strain>
    </source>
</reference>
<accession>A0A547PMZ7</accession>
<gene>
    <name evidence="1" type="ORF">FEV53_15975</name>
</gene>
<dbReference type="Proteomes" id="UP000318590">
    <property type="component" value="Unassembled WGS sequence"/>
</dbReference>
<dbReference type="EMBL" id="VFSV01000040">
    <property type="protein sequence ID" value="TRD15523.1"/>
    <property type="molecule type" value="Genomic_DNA"/>
</dbReference>
<organism evidence="1 2">
    <name type="scientific">Palleronia caenipelagi</name>
    <dbReference type="NCBI Taxonomy" id="2489174"/>
    <lineage>
        <taxon>Bacteria</taxon>
        <taxon>Pseudomonadati</taxon>
        <taxon>Pseudomonadota</taxon>
        <taxon>Alphaproteobacteria</taxon>
        <taxon>Rhodobacterales</taxon>
        <taxon>Roseobacteraceae</taxon>
        <taxon>Palleronia</taxon>
    </lineage>
</organism>
<evidence type="ECO:0000313" key="2">
    <source>
        <dbReference type="Proteomes" id="UP000318590"/>
    </source>
</evidence>
<protein>
    <submittedName>
        <fullName evidence="1">Uncharacterized protein</fullName>
    </submittedName>
</protein>
<dbReference type="AlphaFoldDB" id="A0A547PMZ7"/>
<proteinExistence type="predicted"/>
<evidence type="ECO:0000313" key="1">
    <source>
        <dbReference type="EMBL" id="TRD15523.1"/>
    </source>
</evidence>
<sequence length="80" mass="8852">MSEAPQTNCNSLTLSQEVIDRLHTQVTFADDAALGQFVADAINSYLQLGQLHQQGAEFLCQTKGRDEPVVLRFPFARQTA</sequence>
<comment type="caution">
    <text evidence="1">The sequence shown here is derived from an EMBL/GenBank/DDBJ whole genome shotgun (WGS) entry which is preliminary data.</text>
</comment>
<name>A0A547PMZ7_9RHOB</name>
<keyword evidence="2" id="KW-1185">Reference proteome</keyword>
<dbReference type="RefSeq" id="WP_142835786.1">
    <property type="nucleotide sequence ID" value="NZ_VFSV01000040.1"/>
</dbReference>